<gene>
    <name evidence="2" type="ORF">EVA_21569</name>
</gene>
<feature type="region of interest" description="Disordered" evidence="1">
    <location>
        <begin position="1"/>
        <end position="36"/>
    </location>
</feature>
<protein>
    <submittedName>
        <fullName evidence="2">Uncharacterized protein</fullName>
    </submittedName>
</protein>
<sequence>MGAMTAMYPPMPEYNIPDKGTVEKQEDDEPEARKAINREQVKNLLADIDKASAERAKQYAEEHKESIWSKVARGMGATATLPSYRTASSEGLTDDAEYRTLNAAHRSAQNAQDII</sequence>
<comment type="caution">
    <text evidence="2">The sequence shown here is derived from an EMBL/GenBank/DDBJ whole genome shotgun (WGS) entry which is preliminary data.</text>
</comment>
<evidence type="ECO:0000256" key="1">
    <source>
        <dbReference type="SAM" id="MobiDB-lite"/>
    </source>
</evidence>
<reference evidence="2" key="1">
    <citation type="journal article" date="2012" name="PLoS ONE">
        <title>Gene sets for utilization of primary and secondary nutrition supplies in the distal gut of endangered iberian lynx.</title>
        <authorList>
            <person name="Alcaide M."/>
            <person name="Messina E."/>
            <person name="Richter M."/>
            <person name="Bargiela R."/>
            <person name="Peplies J."/>
            <person name="Huws S.A."/>
            <person name="Newbold C.J."/>
            <person name="Golyshin P.N."/>
            <person name="Simon M.A."/>
            <person name="Lopez G."/>
            <person name="Yakimov M.M."/>
            <person name="Ferrer M."/>
        </authorList>
    </citation>
    <scope>NUCLEOTIDE SEQUENCE</scope>
</reference>
<proteinExistence type="predicted"/>
<feature type="non-terminal residue" evidence="2">
    <location>
        <position position="115"/>
    </location>
</feature>
<organism evidence="2">
    <name type="scientific">gut metagenome</name>
    <dbReference type="NCBI Taxonomy" id="749906"/>
    <lineage>
        <taxon>unclassified sequences</taxon>
        <taxon>metagenomes</taxon>
        <taxon>organismal metagenomes</taxon>
    </lineage>
</organism>
<evidence type="ECO:0000313" key="2">
    <source>
        <dbReference type="EMBL" id="EJW90324.1"/>
    </source>
</evidence>
<name>J9FSG8_9ZZZZ</name>
<dbReference type="AlphaFoldDB" id="J9FSG8"/>
<accession>J9FSG8</accession>
<dbReference type="EMBL" id="AMCI01008905">
    <property type="protein sequence ID" value="EJW90324.1"/>
    <property type="molecule type" value="Genomic_DNA"/>
</dbReference>